<dbReference type="Gene3D" id="2.120.10.30">
    <property type="entry name" value="TolB, C-terminal domain"/>
    <property type="match status" value="2"/>
</dbReference>
<dbReference type="NCBIfam" id="TIGR04183">
    <property type="entry name" value="Por_Secre_tail"/>
    <property type="match status" value="1"/>
</dbReference>
<evidence type="ECO:0000313" key="5">
    <source>
        <dbReference type="Proteomes" id="UP000779900"/>
    </source>
</evidence>
<organism evidence="4 5">
    <name type="scientific">candidate division WOR-3 bacterium</name>
    <dbReference type="NCBI Taxonomy" id="2052148"/>
    <lineage>
        <taxon>Bacteria</taxon>
        <taxon>Bacteria division WOR-3</taxon>
    </lineage>
</organism>
<dbReference type="PANTHER" id="PTHR36842">
    <property type="entry name" value="PROTEIN TOLB HOMOLOG"/>
    <property type="match status" value="1"/>
</dbReference>
<evidence type="ECO:0000313" key="4">
    <source>
        <dbReference type="EMBL" id="MBM3331961.1"/>
    </source>
</evidence>
<proteinExistence type="inferred from homology"/>
<protein>
    <submittedName>
        <fullName evidence="4">T9SS type A sorting domain-containing protein</fullName>
    </submittedName>
</protein>
<dbReference type="InterPro" id="IPR011659">
    <property type="entry name" value="WD40"/>
</dbReference>
<feature type="region of interest" description="Disordered" evidence="2">
    <location>
        <begin position="644"/>
        <end position="664"/>
    </location>
</feature>
<evidence type="ECO:0000259" key="3">
    <source>
        <dbReference type="Pfam" id="PF13860"/>
    </source>
</evidence>
<sequence length="1087" mass="120689">MTVDTWPKDGRRPGSMADLRQGLGNKTPHFFIWTNPDTGGHAGKLFPDGTYGAHGESDRPKPYGIFDDFFDQAWEELYVFHVPEVINDCNDPKDFWSADSAIGGKAHDQFRVRHQWTCCWKEKLPGEEPWTSRSTPYACLNWSVINGVTNDTLIGPRANLAGCTSVVFIQSCTTSLDPHYPGLNRAKIIGSTNNGLTWDHQIGNDSTTKVALPWAREQRDVRIAWVYTGRVQGGKFWCIDEVGLWTKPPRTRDASVSEVKCPTGVVNADVTVVPSAFVWNHGQVDESILITFKIDAIYEESCRVDVPARSYEFVEFPAWLTVVGRHVARCSSAIANDEVSANDVAALEFQVAEDTWVKVYDVFGGAGMDHGACLAAVDSNSIHCVPGQKTWHAKYIVSEDRWYTRNPTIKSFGTGAGLAYPGSGRYAYALRGGNTKSFYRYDKINDVWDTLNRTPERISRGGALAYGGGGHFYAFRGNGKTDFFIYDTASGLWGWCQQAPGPIKYGGSLVWDRDSFLYALQGNGQRNFWRFRVRGGTWSSLAETPEDVEAVDVGGALAYDSLNRMIYAFFGNETRSFYAYDIAGNTWEARESVPYRVTNGGCLAYCNHSIYGGVGKGRNDDFWRYIPPVGGYVVKRGDAGGEAAASATSQSVPMEGPSGHRLDPGNLLTFDPTDKFNPRYSPTGLWIAYTADDSTRDCIGLYRIPAAGGPAEALTTDSLTYEDPEWSSSGAWLVAGADDGLYKLASGMPPLRLAEGIVLGPKVSAGDSWILYDKWDATDHAHNVHRVRPDGTGDICLTPDTDEYLEPQPINDSDFACIGLRDGIHQVRKVTSGQKTWLTSDDMLNTDLDISPDRQWLTYAKLDESGFWQVCKMRVDGTEESRITDATCDCRTPVFSPNGQYIAYTRWPVDSTGSSEFSQVCYKDVINPVAEVALHEANAERENPCWSPDCQYIIYEQRVESPTLAPKKKKKYRQIGRARTRLKPLTGVEEISGLPRAFALDQNKPNPFGRATTIRYALPVPSLTELNIYDVTGRNVTRLVQSVQKPGYYSIVWKGTDMRGRSVAAGTYFYVLKSNGKIAQKRMLLVR</sequence>
<comment type="caution">
    <text evidence="4">The sequence shown here is derived from an EMBL/GenBank/DDBJ whole genome shotgun (WGS) entry which is preliminary data.</text>
</comment>
<accession>A0A938BQ99</accession>
<evidence type="ECO:0000256" key="2">
    <source>
        <dbReference type="SAM" id="MobiDB-lite"/>
    </source>
</evidence>
<dbReference type="Gene3D" id="2.60.40.4070">
    <property type="match status" value="1"/>
</dbReference>
<evidence type="ECO:0000256" key="1">
    <source>
        <dbReference type="ARBA" id="ARBA00009820"/>
    </source>
</evidence>
<dbReference type="PANTHER" id="PTHR36842:SF1">
    <property type="entry name" value="PROTEIN TOLB"/>
    <property type="match status" value="1"/>
</dbReference>
<dbReference type="AlphaFoldDB" id="A0A938BQ99"/>
<gene>
    <name evidence="4" type="ORF">FJY68_08955</name>
</gene>
<comment type="similarity">
    <text evidence="1">Belongs to the TolB family.</text>
</comment>
<reference evidence="4" key="1">
    <citation type="submission" date="2019-03" db="EMBL/GenBank/DDBJ databases">
        <title>Lake Tanganyika Metagenome-Assembled Genomes (MAGs).</title>
        <authorList>
            <person name="Tran P."/>
        </authorList>
    </citation>
    <scope>NUCLEOTIDE SEQUENCE</scope>
    <source>
        <strain evidence="4">K_DeepCast_150m_m2_040</strain>
    </source>
</reference>
<dbReference type="InterPro" id="IPR011042">
    <property type="entry name" value="6-blade_b-propeller_TolB-like"/>
</dbReference>
<dbReference type="InterPro" id="IPR025965">
    <property type="entry name" value="FlgD/Vpr_Ig-like"/>
</dbReference>
<dbReference type="Gene3D" id="2.120.10.80">
    <property type="entry name" value="Kelch-type beta propeller"/>
    <property type="match status" value="1"/>
</dbReference>
<dbReference type="EMBL" id="VGIR01000052">
    <property type="protein sequence ID" value="MBM3331961.1"/>
    <property type="molecule type" value="Genomic_DNA"/>
</dbReference>
<dbReference type="Pfam" id="PF13860">
    <property type="entry name" value="FlgD_ig"/>
    <property type="match status" value="1"/>
</dbReference>
<dbReference type="InterPro" id="IPR015915">
    <property type="entry name" value="Kelch-typ_b-propeller"/>
</dbReference>
<dbReference type="Pfam" id="PF07676">
    <property type="entry name" value="PD40"/>
    <property type="match status" value="1"/>
</dbReference>
<dbReference type="SUPFAM" id="SSF117281">
    <property type="entry name" value="Kelch motif"/>
    <property type="match status" value="1"/>
</dbReference>
<dbReference type="Proteomes" id="UP000779900">
    <property type="component" value="Unassembled WGS sequence"/>
</dbReference>
<dbReference type="InterPro" id="IPR026444">
    <property type="entry name" value="Secre_tail"/>
</dbReference>
<dbReference type="SUPFAM" id="SSF82171">
    <property type="entry name" value="DPP6 N-terminal domain-like"/>
    <property type="match status" value="1"/>
</dbReference>
<name>A0A938BQ99_UNCW3</name>
<feature type="domain" description="FlgD/Vpr Ig-like" evidence="3">
    <location>
        <begin position="1012"/>
        <end position="1074"/>
    </location>
</feature>